<organism evidence="2 3">
    <name type="scientific">Turnera subulata</name>
    <dbReference type="NCBI Taxonomy" id="218843"/>
    <lineage>
        <taxon>Eukaryota</taxon>
        <taxon>Viridiplantae</taxon>
        <taxon>Streptophyta</taxon>
        <taxon>Embryophyta</taxon>
        <taxon>Tracheophyta</taxon>
        <taxon>Spermatophyta</taxon>
        <taxon>Magnoliopsida</taxon>
        <taxon>eudicotyledons</taxon>
        <taxon>Gunneridae</taxon>
        <taxon>Pentapetalae</taxon>
        <taxon>rosids</taxon>
        <taxon>fabids</taxon>
        <taxon>Malpighiales</taxon>
        <taxon>Passifloraceae</taxon>
        <taxon>Turnera</taxon>
    </lineage>
</organism>
<dbReference type="FunFam" id="2.60.260.40:FF:000001">
    <property type="entry name" value="NADH dehydrogenase [ubiquinone] iron-sulfur protein 6, mitochondrial"/>
    <property type="match status" value="1"/>
</dbReference>
<dbReference type="GO" id="GO:0005739">
    <property type="term" value="C:mitochondrion"/>
    <property type="evidence" value="ECO:0007669"/>
    <property type="project" value="GOC"/>
</dbReference>
<dbReference type="AlphaFoldDB" id="A0A9Q0GEI7"/>
<protein>
    <recommendedName>
        <fullName evidence="1">Zinc finger CHCC-type domain-containing protein</fullName>
    </recommendedName>
</protein>
<accession>A0A9Q0GEI7</accession>
<dbReference type="Proteomes" id="UP001141552">
    <property type="component" value="Unassembled WGS sequence"/>
</dbReference>
<reference evidence="2" key="1">
    <citation type="submission" date="2022-02" db="EMBL/GenBank/DDBJ databases">
        <authorList>
            <person name="Henning P.M."/>
            <person name="McCubbin A.G."/>
            <person name="Shore J.S."/>
        </authorList>
    </citation>
    <scope>NUCLEOTIDE SEQUENCE</scope>
    <source>
        <strain evidence="2">F60SS</strain>
        <tissue evidence="2">Leaves</tissue>
    </source>
</reference>
<evidence type="ECO:0000313" key="3">
    <source>
        <dbReference type="Proteomes" id="UP001141552"/>
    </source>
</evidence>
<dbReference type="GO" id="GO:0006120">
    <property type="term" value="P:mitochondrial electron transport, NADH to ubiquinone"/>
    <property type="evidence" value="ECO:0007669"/>
    <property type="project" value="TreeGrafter"/>
</dbReference>
<keyword evidence="3" id="KW-1185">Reference proteome</keyword>
<feature type="non-terminal residue" evidence="2">
    <location>
        <position position="78"/>
    </location>
</feature>
<evidence type="ECO:0000259" key="1">
    <source>
        <dbReference type="Pfam" id="PF10276"/>
    </source>
</evidence>
<gene>
    <name evidence="2" type="ORF">Tsubulata_044394</name>
</gene>
<name>A0A9Q0GEI7_9ROSI</name>
<comment type="caution">
    <text evidence="2">The sequence shown here is derived from an EMBL/GenBank/DDBJ whole genome shotgun (WGS) entry which is preliminary data.</text>
</comment>
<dbReference type="Pfam" id="PF10276">
    <property type="entry name" value="zf-CHCC"/>
    <property type="match status" value="1"/>
</dbReference>
<reference evidence="2" key="2">
    <citation type="journal article" date="2023" name="Plants (Basel)">
        <title>Annotation of the Turnera subulata (Passifloraceae) Draft Genome Reveals the S-Locus Evolved after the Divergence of Turneroideae from Passifloroideae in a Stepwise Manner.</title>
        <authorList>
            <person name="Henning P.M."/>
            <person name="Roalson E.H."/>
            <person name="Mir W."/>
            <person name="McCubbin A.G."/>
            <person name="Shore J.S."/>
        </authorList>
    </citation>
    <scope>NUCLEOTIDE SEQUENCE</scope>
    <source>
        <strain evidence="2">F60SS</strain>
    </source>
</reference>
<proteinExistence type="predicted"/>
<feature type="domain" description="Zinc finger CHCC-type" evidence="1">
    <location>
        <begin position="39"/>
        <end position="76"/>
    </location>
</feature>
<sequence length="78" mass="8582">MVNARLIIMPECSSGHPEDTSKKSPMELINEIPPIKVEGRIAACEGDTNPALGHPIEFICLDLKEPAVCKYCGLRYVQ</sequence>
<dbReference type="Gene3D" id="2.60.260.40">
    <property type="entry name" value="q5lls5 like domains"/>
    <property type="match status" value="1"/>
</dbReference>
<dbReference type="PANTHER" id="PTHR13156:SF0">
    <property type="entry name" value="NADH DEHYDROGENASE [UBIQUINONE] IRON-SULFUR PROTEIN 6, MITOCHONDRIAL"/>
    <property type="match status" value="1"/>
</dbReference>
<evidence type="ECO:0000313" key="2">
    <source>
        <dbReference type="EMBL" id="KAJ4846936.1"/>
    </source>
</evidence>
<dbReference type="InterPro" id="IPR019401">
    <property type="entry name" value="Znf_CHCC"/>
</dbReference>
<dbReference type="OrthoDB" id="307899at2759"/>
<dbReference type="PANTHER" id="PTHR13156">
    <property type="entry name" value="NADH-UBIQUINONE OXIDOREDUCTASE 13 KD-A SUBUNIT"/>
    <property type="match status" value="1"/>
</dbReference>
<dbReference type="EMBL" id="JAKUCV010001312">
    <property type="protein sequence ID" value="KAJ4846936.1"/>
    <property type="molecule type" value="Genomic_DNA"/>
</dbReference>